<dbReference type="PANTHER" id="PTHR34236">
    <property type="entry name" value="DIMETHYL SULFOXIDE REDUCTASE TRANSCRIPTIONAL ACTIVATOR"/>
    <property type="match status" value="1"/>
</dbReference>
<dbReference type="InterPro" id="IPR011006">
    <property type="entry name" value="CheY-like_superfamily"/>
</dbReference>
<dbReference type="Pfam" id="PF04967">
    <property type="entry name" value="HTH_10"/>
    <property type="match status" value="1"/>
</dbReference>
<name>A0A0D6JMM9_9EURY</name>
<dbReference type="Pfam" id="PF15915">
    <property type="entry name" value="BAT"/>
    <property type="match status" value="1"/>
</dbReference>
<reference evidence="9" key="1">
    <citation type="submission" date="2015-03" db="EMBL/GenBank/DDBJ databases">
        <authorList>
            <person name="Urmite Genomes"/>
        </authorList>
    </citation>
    <scope>NUCLEOTIDE SEQUENCE [LARGE SCALE GENOMIC DNA]</scope>
    <source>
        <strain evidence="9">Arc-Hr</strain>
    </source>
</reference>
<dbReference type="Pfam" id="PF00989">
    <property type="entry name" value="PAS"/>
    <property type="match status" value="1"/>
</dbReference>
<feature type="domain" description="Response regulatory" evidence="6">
    <location>
        <begin position="1"/>
        <end position="116"/>
    </location>
</feature>
<evidence type="ECO:0000256" key="3">
    <source>
        <dbReference type="ARBA" id="ARBA00023015"/>
    </source>
</evidence>
<dbReference type="CDD" id="cd00130">
    <property type="entry name" value="PAS"/>
    <property type="match status" value="2"/>
</dbReference>
<evidence type="ECO:0000256" key="5">
    <source>
        <dbReference type="PROSITE-ProRule" id="PRU00169"/>
    </source>
</evidence>
<dbReference type="InterPro" id="IPR007050">
    <property type="entry name" value="HTH_bacterioopsin"/>
</dbReference>
<dbReference type="InterPro" id="IPR013656">
    <property type="entry name" value="PAS_4"/>
</dbReference>
<dbReference type="NCBIfam" id="TIGR00229">
    <property type="entry name" value="sensory_box"/>
    <property type="match status" value="2"/>
</dbReference>
<dbReference type="PANTHER" id="PTHR34236:SF1">
    <property type="entry name" value="DIMETHYL SULFOXIDE REDUCTASE TRANSCRIPTIONAL ACTIVATOR"/>
    <property type="match status" value="1"/>
</dbReference>
<evidence type="ECO:0000256" key="2">
    <source>
        <dbReference type="ARBA" id="ARBA00022777"/>
    </source>
</evidence>
<dbReference type="PROSITE" id="PS50112">
    <property type="entry name" value="PAS"/>
    <property type="match status" value="2"/>
</dbReference>
<keyword evidence="2 8" id="KW-0418">Kinase</keyword>
<keyword evidence="4" id="KW-0804">Transcription</keyword>
<dbReference type="Pfam" id="PF08448">
    <property type="entry name" value="PAS_4"/>
    <property type="match status" value="1"/>
</dbReference>
<dbReference type="AlphaFoldDB" id="A0A0D6JMM9"/>
<dbReference type="SMART" id="SM00091">
    <property type="entry name" value="PAS"/>
    <property type="match status" value="2"/>
</dbReference>
<keyword evidence="3" id="KW-0805">Transcription regulation</keyword>
<feature type="domain" description="PAS" evidence="7">
    <location>
        <begin position="290"/>
        <end position="334"/>
    </location>
</feature>
<dbReference type="GO" id="GO:0016301">
    <property type="term" value="F:kinase activity"/>
    <property type="evidence" value="ECO:0007669"/>
    <property type="project" value="UniProtKB-KW"/>
</dbReference>
<dbReference type="InterPro" id="IPR029016">
    <property type="entry name" value="GAF-like_dom_sf"/>
</dbReference>
<dbReference type="SUPFAM" id="SSF55781">
    <property type="entry name" value="GAF domain-like"/>
    <property type="match status" value="3"/>
</dbReference>
<dbReference type="InterPro" id="IPR003018">
    <property type="entry name" value="GAF"/>
</dbReference>
<organism evidence="8 9">
    <name type="scientific">Haloferax massiliensis</name>
    <dbReference type="NCBI Taxonomy" id="1476858"/>
    <lineage>
        <taxon>Archaea</taxon>
        <taxon>Methanobacteriati</taxon>
        <taxon>Methanobacteriota</taxon>
        <taxon>Stenosarchaea group</taxon>
        <taxon>Halobacteria</taxon>
        <taxon>Halobacteriales</taxon>
        <taxon>Haloferacaceae</taxon>
        <taxon>Haloferax</taxon>
    </lineage>
</organism>
<evidence type="ECO:0000256" key="1">
    <source>
        <dbReference type="ARBA" id="ARBA00022679"/>
    </source>
</evidence>
<gene>
    <name evidence="8" type="ORF">BN996_00304</name>
</gene>
<dbReference type="InterPro" id="IPR000014">
    <property type="entry name" value="PAS"/>
</dbReference>
<evidence type="ECO:0000313" key="8">
    <source>
        <dbReference type="EMBL" id="CQR48855.1"/>
    </source>
</evidence>
<comment type="caution">
    <text evidence="5">Lacks conserved residue(s) required for the propagation of feature annotation.</text>
</comment>
<dbReference type="Gene3D" id="3.30.450.40">
    <property type="match status" value="3"/>
</dbReference>
<dbReference type="Gene3D" id="3.40.50.2300">
    <property type="match status" value="1"/>
</dbReference>
<dbReference type="Proteomes" id="UP000198902">
    <property type="component" value="Unassembled WGS sequence"/>
</dbReference>
<dbReference type="Gene3D" id="3.30.450.20">
    <property type="entry name" value="PAS domain"/>
    <property type="match status" value="2"/>
</dbReference>
<keyword evidence="1" id="KW-0808">Transferase</keyword>
<accession>A0A0D6JMM9</accession>
<keyword evidence="9" id="KW-1185">Reference proteome</keyword>
<dbReference type="Pfam" id="PF01590">
    <property type="entry name" value="GAF"/>
    <property type="match status" value="2"/>
</dbReference>
<proteinExistence type="predicted"/>
<dbReference type="GO" id="GO:0006355">
    <property type="term" value="P:regulation of DNA-templated transcription"/>
    <property type="evidence" value="ECO:0007669"/>
    <property type="project" value="InterPro"/>
</dbReference>
<dbReference type="GO" id="GO:0000160">
    <property type="term" value="P:phosphorelay signal transduction system"/>
    <property type="evidence" value="ECO:0007669"/>
    <property type="project" value="InterPro"/>
</dbReference>
<dbReference type="InterPro" id="IPR013767">
    <property type="entry name" value="PAS_fold"/>
</dbReference>
<dbReference type="PROSITE" id="PS50110">
    <property type="entry name" value="RESPONSE_REGULATORY"/>
    <property type="match status" value="1"/>
</dbReference>
<dbReference type="SMART" id="SM00065">
    <property type="entry name" value="GAF"/>
    <property type="match status" value="2"/>
</dbReference>
<sequence>MLCVSDDDEFAAALDSSLSSLGEVTAVRHVRTPAAARAELVSASAAVSCVVLTAPTAAGDEEAFVRDVYAQGLDVPVVVAAADSEVAARAVDAGATDYVVRDDDPETMSWVAARVERALGEYTLAQNHRDRIEQQRVVSEVGTRALTAVDLDSTLDHAARRVRDVLGADSVTVFEGLDDGAFRVAAAAGWSANRGRGPTATEGTQAAETYRTGRSTLVDDFDADGRFEHTDGAGASVPKSGMSAAIRGDGTRWGAIVVHAVARGRFADDDVLFLENIAAVVGAATERHELKSALSEVLERMDEAVMGFDADWRVTYVNSTAEHGLGMSAASVLGTRIWDSVPEAAVFRKEFERAMERQEPATFETYYDRLETWYAVRAYPSETGLSVYFTDITEQLEREAEAEQYGRMVEAVADAVYALDDEGRFVAVNPAFERLTGLDRDRVIGSPTGLLAENATATDGSDEAFAAASRGIVEFELRTPDDEVVRVENHRTPLVVGGEEIGSVGVLRDVTKRHRYERLLATLHDRTREMMGATDRQAVLRATVDACDEVLGDARTELYVFDEADTSLVRVGAAGTGLGDKPFEGGLDRGGVWDAFVSGDVRVVELAPDGGVVDGVERVIAAPLGRHGVLVTGHPGTVAPTEVDVELVNLLSATVEELLDRIDAEAELRERDRRLEAQNEALTRLDRINATIRNINRSLIRAPTRGEALSAVAEQLVDADGVAVVWHAEASDVDETYRPPSDAVHGADTAYADRLGEVATAEPLFSLLEAAIESREIRVIADVLDDPAWADHRGDALSYGFRAVAVIPAVADDRVEALFVVHATGSEVVDNDDGLLTELGETVGYALAATGRADAMLTERRTDVQIRLGGDRLSLSRLARRVGDAVSLGGVIPQSDGSVIAFVASDAEPEDVVAAGRDIATRVRHVSTDDSGSLFELRLPRESLFETLYASEATLRALDATPTQTTLTAEVPERIRVRSFVDALDANYPGTGLLSRRTAEGADSPQTFAAEMREAWTSRQHESIRAAHLAGFYEWPRRSTAETLAETFDISAPTYQYHLRAAERKLVERVFE</sequence>
<dbReference type="SUPFAM" id="SSF55785">
    <property type="entry name" value="PYP-like sensor domain (PAS domain)"/>
    <property type="match status" value="2"/>
</dbReference>
<evidence type="ECO:0000313" key="9">
    <source>
        <dbReference type="Proteomes" id="UP000198902"/>
    </source>
</evidence>
<dbReference type="EMBL" id="CSTE01000001">
    <property type="protein sequence ID" value="CQR48855.1"/>
    <property type="molecule type" value="Genomic_DNA"/>
</dbReference>
<evidence type="ECO:0000259" key="7">
    <source>
        <dbReference type="PROSITE" id="PS50112"/>
    </source>
</evidence>
<protein>
    <submittedName>
        <fullName evidence="8">Sensory histidine kinase AtoS</fullName>
    </submittedName>
</protein>
<evidence type="ECO:0000259" key="6">
    <source>
        <dbReference type="PROSITE" id="PS50110"/>
    </source>
</evidence>
<feature type="domain" description="PAS" evidence="7">
    <location>
        <begin position="401"/>
        <end position="445"/>
    </location>
</feature>
<dbReference type="InterPro" id="IPR031803">
    <property type="entry name" value="BAT_GAF/HTH-assoc"/>
</dbReference>
<dbReference type="InterPro" id="IPR001789">
    <property type="entry name" value="Sig_transdc_resp-reg_receiver"/>
</dbReference>
<dbReference type="InterPro" id="IPR035965">
    <property type="entry name" value="PAS-like_dom_sf"/>
</dbReference>
<dbReference type="SUPFAM" id="SSF52172">
    <property type="entry name" value="CheY-like"/>
    <property type="match status" value="1"/>
</dbReference>
<evidence type="ECO:0000256" key="4">
    <source>
        <dbReference type="ARBA" id="ARBA00023163"/>
    </source>
</evidence>